<evidence type="ECO:0000313" key="4">
    <source>
        <dbReference type="Proteomes" id="UP001151478"/>
    </source>
</evidence>
<dbReference type="Proteomes" id="UP001151478">
    <property type="component" value="Unassembled WGS sequence"/>
</dbReference>
<protein>
    <submittedName>
        <fullName evidence="3">HNH endonuclease signature motif containing protein</fullName>
    </submittedName>
</protein>
<dbReference type="RefSeq" id="WP_274270157.1">
    <property type="nucleotide sequence ID" value="NZ_JAOSLC020000002.1"/>
</dbReference>
<keyword evidence="3" id="KW-0255">Endonuclease</keyword>
<keyword evidence="4" id="KW-1185">Reference proteome</keyword>
<evidence type="ECO:0000313" key="3">
    <source>
        <dbReference type="EMBL" id="MDD7913334.1"/>
    </source>
</evidence>
<organism evidence="3 4">
    <name type="scientific">Polaribacter ponticola</name>
    <dbReference type="NCBI Taxonomy" id="2978475"/>
    <lineage>
        <taxon>Bacteria</taxon>
        <taxon>Pseudomonadati</taxon>
        <taxon>Bacteroidota</taxon>
        <taxon>Flavobacteriia</taxon>
        <taxon>Flavobacteriales</taxon>
        <taxon>Flavobacteriaceae</taxon>
    </lineage>
</organism>
<name>A0ABT5S5F4_9FLAO</name>
<feature type="compositionally biased region" description="Basic and acidic residues" evidence="1">
    <location>
        <begin position="1"/>
        <end position="14"/>
    </location>
</feature>
<dbReference type="Pfam" id="PF01844">
    <property type="entry name" value="HNH"/>
    <property type="match status" value="1"/>
</dbReference>
<feature type="region of interest" description="Disordered" evidence="1">
    <location>
        <begin position="1"/>
        <end position="25"/>
    </location>
</feature>
<gene>
    <name evidence="3" type="ORF">N5A56_002325</name>
</gene>
<evidence type="ECO:0000256" key="1">
    <source>
        <dbReference type="SAM" id="MobiDB-lite"/>
    </source>
</evidence>
<comment type="caution">
    <text evidence="3">The sequence shown here is derived from an EMBL/GenBank/DDBJ whole genome shotgun (WGS) entry which is preliminary data.</text>
</comment>
<proteinExistence type="predicted"/>
<sequence length="207" mass="24753">MKVRDKLPIRRPEPTKSPNEGNWTAHKPDLREDFHSHCGYCGSYDGYRHTWYEVDHFIPKSLLEGKISDVEYLNLVYSCKFCNNKKLAKWPTEDITIPNVNDKGFVDPCDKEYESHLYRTNDGGIMWSTDLGKWMWEKAFKFDERNYALKLLWELNQRRKLIDVFIIALNKREEGSNEYNEIKTEAEKLSFEYYKYDKALIEHYNSI</sequence>
<dbReference type="EMBL" id="JAOSLC020000002">
    <property type="protein sequence ID" value="MDD7913334.1"/>
    <property type="molecule type" value="Genomic_DNA"/>
</dbReference>
<keyword evidence="3" id="KW-0540">Nuclease</keyword>
<dbReference type="InterPro" id="IPR002711">
    <property type="entry name" value="HNH"/>
</dbReference>
<dbReference type="Gene3D" id="1.10.30.50">
    <property type="match status" value="1"/>
</dbReference>
<dbReference type="CDD" id="cd00085">
    <property type="entry name" value="HNHc"/>
    <property type="match status" value="1"/>
</dbReference>
<feature type="domain" description="HNH" evidence="2">
    <location>
        <begin position="38"/>
        <end position="86"/>
    </location>
</feature>
<reference evidence="3" key="1">
    <citation type="submission" date="2023-02" db="EMBL/GenBank/DDBJ databases">
        <title>Polaribacter ponticola sp. nov., isolated from seawater.</title>
        <authorList>
            <person name="Baek J.H."/>
            <person name="Kim J.M."/>
            <person name="Choi D.G."/>
            <person name="Jeon C.O."/>
        </authorList>
    </citation>
    <scope>NUCLEOTIDE SEQUENCE</scope>
    <source>
        <strain evidence="3">MSW5</strain>
    </source>
</reference>
<evidence type="ECO:0000259" key="2">
    <source>
        <dbReference type="Pfam" id="PF01844"/>
    </source>
</evidence>
<dbReference type="InterPro" id="IPR003615">
    <property type="entry name" value="HNH_nuc"/>
</dbReference>
<accession>A0ABT5S5F4</accession>
<keyword evidence="3" id="KW-0378">Hydrolase</keyword>
<dbReference type="GO" id="GO:0004519">
    <property type="term" value="F:endonuclease activity"/>
    <property type="evidence" value="ECO:0007669"/>
    <property type="project" value="UniProtKB-KW"/>
</dbReference>